<accession>A0A9N7YXP1</accession>
<dbReference type="PROSITE" id="PS51257">
    <property type="entry name" value="PROKAR_LIPOPROTEIN"/>
    <property type="match status" value="1"/>
</dbReference>
<comment type="caution">
    <text evidence="1">The sequence shown here is derived from an EMBL/GenBank/DDBJ whole genome shotgun (WGS) entry which is preliminary data.</text>
</comment>
<keyword evidence="2" id="KW-1185">Reference proteome</keyword>
<dbReference type="Proteomes" id="UP001153269">
    <property type="component" value="Unassembled WGS sequence"/>
</dbReference>
<reference evidence="1" key="1">
    <citation type="submission" date="2020-03" db="EMBL/GenBank/DDBJ databases">
        <authorList>
            <person name="Weist P."/>
        </authorList>
    </citation>
    <scope>NUCLEOTIDE SEQUENCE</scope>
</reference>
<evidence type="ECO:0000313" key="2">
    <source>
        <dbReference type="Proteomes" id="UP001153269"/>
    </source>
</evidence>
<protein>
    <submittedName>
        <fullName evidence="1">Uncharacterized protein</fullName>
    </submittedName>
</protein>
<dbReference type="EMBL" id="CADEAL010002826">
    <property type="protein sequence ID" value="CAB1442353.1"/>
    <property type="molecule type" value="Genomic_DNA"/>
</dbReference>
<name>A0A9N7YXP1_PLEPL</name>
<sequence length="72" mass="8432">MPGLRPYGYGPPLQVYHQLWMFISCHLRATPKQNSQSHLNKACFFHRPTFRWYQQVLQAIQEDEETGSVIGP</sequence>
<organism evidence="1 2">
    <name type="scientific">Pleuronectes platessa</name>
    <name type="common">European plaice</name>
    <dbReference type="NCBI Taxonomy" id="8262"/>
    <lineage>
        <taxon>Eukaryota</taxon>
        <taxon>Metazoa</taxon>
        <taxon>Chordata</taxon>
        <taxon>Craniata</taxon>
        <taxon>Vertebrata</taxon>
        <taxon>Euteleostomi</taxon>
        <taxon>Actinopterygii</taxon>
        <taxon>Neopterygii</taxon>
        <taxon>Teleostei</taxon>
        <taxon>Neoteleostei</taxon>
        <taxon>Acanthomorphata</taxon>
        <taxon>Carangaria</taxon>
        <taxon>Pleuronectiformes</taxon>
        <taxon>Pleuronectoidei</taxon>
        <taxon>Pleuronectidae</taxon>
        <taxon>Pleuronectes</taxon>
    </lineage>
</organism>
<proteinExistence type="predicted"/>
<gene>
    <name evidence="1" type="ORF">PLEPLA_LOCUS30024</name>
</gene>
<evidence type="ECO:0000313" key="1">
    <source>
        <dbReference type="EMBL" id="CAB1442353.1"/>
    </source>
</evidence>
<dbReference type="AlphaFoldDB" id="A0A9N7YXP1"/>